<organism evidence="5 6">
    <name type="scientific">Erythroxylum novogranatense</name>
    <dbReference type="NCBI Taxonomy" id="1862640"/>
    <lineage>
        <taxon>Eukaryota</taxon>
        <taxon>Viridiplantae</taxon>
        <taxon>Streptophyta</taxon>
        <taxon>Embryophyta</taxon>
        <taxon>Tracheophyta</taxon>
        <taxon>Spermatophyta</taxon>
        <taxon>Magnoliopsida</taxon>
        <taxon>eudicotyledons</taxon>
        <taxon>Gunneridae</taxon>
        <taxon>Pentapetalae</taxon>
        <taxon>rosids</taxon>
        <taxon>fabids</taxon>
        <taxon>Malpighiales</taxon>
        <taxon>Erythroxylaceae</taxon>
        <taxon>Erythroxylum</taxon>
    </lineage>
</organism>
<dbReference type="Proteomes" id="UP001159364">
    <property type="component" value="Linkage Group LG03"/>
</dbReference>
<evidence type="ECO:0000256" key="2">
    <source>
        <dbReference type="ARBA" id="ARBA00022679"/>
    </source>
</evidence>
<evidence type="ECO:0000313" key="5">
    <source>
        <dbReference type="EMBL" id="KAJ8770047.1"/>
    </source>
</evidence>
<dbReference type="Pfam" id="PF03492">
    <property type="entry name" value="Methyltransf_7"/>
    <property type="match status" value="1"/>
</dbReference>
<dbReference type="Gene3D" id="3.40.50.150">
    <property type="entry name" value="Vaccinia Virus protein VP39"/>
    <property type="match status" value="1"/>
</dbReference>
<evidence type="ECO:0000256" key="1">
    <source>
        <dbReference type="ARBA" id="ARBA00022603"/>
    </source>
</evidence>
<dbReference type="SUPFAM" id="SSF53335">
    <property type="entry name" value="S-adenosyl-L-methionine-dependent methyltransferases"/>
    <property type="match status" value="1"/>
</dbReference>
<dbReference type="InterPro" id="IPR029063">
    <property type="entry name" value="SAM-dependent_MTases_sf"/>
</dbReference>
<dbReference type="EMBL" id="JAIWQS010000003">
    <property type="protein sequence ID" value="KAJ8770047.1"/>
    <property type="molecule type" value="Genomic_DNA"/>
</dbReference>
<dbReference type="GO" id="GO:0008168">
    <property type="term" value="F:methyltransferase activity"/>
    <property type="evidence" value="ECO:0007669"/>
    <property type="project" value="UniProtKB-KW"/>
</dbReference>
<proteinExistence type="predicted"/>
<dbReference type="PANTHER" id="PTHR31009">
    <property type="entry name" value="S-ADENOSYL-L-METHIONINE:CARBOXYL METHYLTRANSFERASE FAMILY PROTEIN"/>
    <property type="match status" value="1"/>
</dbReference>
<keyword evidence="1" id="KW-0489">Methyltransferase</keyword>
<reference evidence="5 6" key="1">
    <citation type="submission" date="2021-09" db="EMBL/GenBank/DDBJ databases">
        <title>Genomic insights and catalytic innovation underlie evolution of tropane alkaloids biosynthesis.</title>
        <authorList>
            <person name="Wang Y.-J."/>
            <person name="Tian T."/>
            <person name="Huang J.-P."/>
            <person name="Huang S.-X."/>
        </authorList>
    </citation>
    <scope>NUCLEOTIDE SEQUENCE [LARGE SCALE GENOMIC DNA]</scope>
    <source>
        <strain evidence="5">KIB-2018</strain>
        <tissue evidence="5">Leaf</tissue>
    </source>
</reference>
<sequence>MEDGEIKEMSRSCAMFGGEGRSSYAMNSSPQRGFLEAAQEIMKMSIVENLETEKLSSATYRIADFGCSCGHNAILAIQTILEAVQHKIQLEGCELPEFQVFFNDLVGNDFNTFFALLPPQRQYYASGVPGTFHGRLFPEKSLNFAYSSCALNWLSKVPELVTDKASPAWNNGKIYHLGAHKEELVEGGLMAIIMPGLPDAVPLSQTDTALLFQLLESCIIGVAKQGLASMEKVDTFNLPVHFPSTGELEKVVKRQGKYSIETLEVLPNPNELTKASLQQAPSNLRAVFDRIISSHFGNEFSKKLFDEYSKRIADPSFLSISHLCQLSVFLLVLKRINHCKR</sequence>
<dbReference type="GO" id="GO:0032259">
    <property type="term" value="P:methylation"/>
    <property type="evidence" value="ECO:0007669"/>
    <property type="project" value="UniProtKB-KW"/>
</dbReference>
<evidence type="ECO:0008006" key="7">
    <source>
        <dbReference type="Google" id="ProtNLM"/>
    </source>
</evidence>
<dbReference type="Gene3D" id="1.10.1200.270">
    <property type="entry name" value="Methyltransferase, alpha-helical capping domain"/>
    <property type="match status" value="1"/>
</dbReference>
<dbReference type="InterPro" id="IPR042086">
    <property type="entry name" value="MeTrfase_capping"/>
</dbReference>
<dbReference type="InterPro" id="IPR005299">
    <property type="entry name" value="MeTrfase_7"/>
</dbReference>
<name>A0AAV8TSR7_9ROSI</name>
<keyword evidence="3" id="KW-0479">Metal-binding</keyword>
<gene>
    <name evidence="5" type="ORF">K2173_010035</name>
</gene>
<accession>A0AAV8TSR7</accession>
<keyword evidence="6" id="KW-1185">Reference proteome</keyword>
<keyword evidence="4" id="KW-0460">Magnesium</keyword>
<evidence type="ECO:0000256" key="3">
    <source>
        <dbReference type="ARBA" id="ARBA00022723"/>
    </source>
</evidence>
<dbReference type="GO" id="GO:0046872">
    <property type="term" value="F:metal ion binding"/>
    <property type="evidence" value="ECO:0007669"/>
    <property type="project" value="UniProtKB-KW"/>
</dbReference>
<dbReference type="AlphaFoldDB" id="A0AAV8TSR7"/>
<evidence type="ECO:0000256" key="4">
    <source>
        <dbReference type="ARBA" id="ARBA00022842"/>
    </source>
</evidence>
<keyword evidence="2" id="KW-0808">Transferase</keyword>
<protein>
    <recommendedName>
        <fullName evidence="7">S-adenosylmethionine-dependent methyltransferase</fullName>
    </recommendedName>
</protein>
<evidence type="ECO:0000313" key="6">
    <source>
        <dbReference type="Proteomes" id="UP001159364"/>
    </source>
</evidence>
<comment type="caution">
    <text evidence="5">The sequence shown here is derived from an EMBL/GenBank/DDBJ whole genome shotgun (WGS) entry which is preliminary data.</text>
</comment>